<evidence type="ECO:0000313" key="2">
    <source>
        <dbReference type="EMBL" id="GAA2625295.1"/>
    </source>
</evidence>
<comment type="caution">
    <text evidence="2">The sequence shown here is derived from an EMBL/GenBank/DDBJ whole genome shotgun (WGS) entry which is preliminary data.</text>
</comment>
<gene>
    <name evidence="2" type="ORF">GCM10010411_72420</name>
</gene>
<evidence type="ECO:0000313" key="3">
    <source>
        <dbReference type="Proteomes" id="UP001501509"/>
    </source>
</evidence>
<dbReference type="EMBL" id="BAAATD010000012">
    <property type="protein sequence ID" value="GAA2625295.1"/>
    <property type="molecule type" value="Genomic_DNA"/>
</dbReference>
<proteinExistence type="predicted"/>
<name>A0ABN3QFR7_9ACTN</name>
<sequence length="73" mass="7152">MCGDAHAGCGGRAGKQTHCEASRQGALVRPEPSAPIRRSAHVNVAGRLTAAEDMVDGLAGALAGALNGSADAA</sequence>
<dbReference type="Proteomes" id="UP001501509">
    <property type="component" value="Unassembled WGS sequence"/>
</dbReference>
<keyword evidence="3" id="KW-1185">Reference proteome</keyword>
<reference evidence="2 3" key="1">
    <citation type="journal article" date="2019" name="Int. J. Syst. Evol. Microbiol.">
        <title>The Global Catalogue of Microorganisms (GCM) 10K type strain sequencing project: providing services to taxonomists for standard genome sequencing and annotation.</title>
        <authorList>
            <consortium name="The Broad Institute Genomics Platform"/>
            <consortium name="The Broad Institute Genome Sequencing Center for Infectious Disease"/>
            <person name="Wu L."/>
            <person name="Ma J."/>
        </authorList>
    </citation>
    <scope>NUCLEOTIDE SEQUENCE [LARGE SCALE GENOMIC DNA]</scope>
    <source>
        <strain evidence="2 3">JCM 6833</strain>
    </source>
</reference>
<feature type="region of interest" description="Disordered" evidence="1">
    <location>
        <begin position="1"/>
        <end position="34"/>
    </location>
</feature>
<protein>
    <submittedName>
        <fullName evidence="2">Uncharacterized protein</fullName>
    </submittedName>
</protein>
<evidence type="ECO:0000256" key="1">
    <source>
        <dbReference type="SAM" id="MobiDB-lite"/>
    </source>
</evidence>
<organism evidence="2 3">
    <name type="scientific">Actinomadura fulvescens</name>
    <dbReference type="NCBI Taxonomy" id="46160"/>
    <lineage>
        <taxon>Bacteria</taxon>
        <taxon>Bacillati</taxon>
        <taxon>Actinomycetota</taxon>
        <taxon>Actinomycetes</taxon>
        <taxon>Streptosporangiales</taxon>
        <taxon>Thermomonosporaceae</taxon>
        <taxon>Actinomadura</taxon>
    </lineage>
</organism>
<accession>A0ABN3QFR7</accession>